<dbReference type="AlphaFoldDB" id="A0A7W4WAH8"/>
<dbReference type="Gene3D" id="1.25.40.10">
    <property type="entry name" value="Tetratricopeptide repeat domain"/>
    <property type="match status" value="2"/>
</dbReference>
<evidence type="ECO:0000256" key="1">
    <source>
        <dbReference type="SAM" id="SignalP"/>
    </source>
</evidence>
<dbReference type="EMBL" id="JACHWZ010000005">
    <property type="protein sequence ID" value="MBB3060663.1"/>
    <property type="molecule type" value="Genomic_DNA"/>
</dbReference>
<dbReference type="PANTHER" id="PTHR11102:SF160">
    <property type="entry name" value="ERAD-ASSOCIATED E3 UBIQUITIN-PROTEIN LIGASE COMPONENT HRD3"/>
    <property type="match status" value="1"/>
</dbReference>
<evidence type="ECO:0000313" key="3">
    <source>
        <dbReference type="Proteomes" id="UP000535937"/>
    </source>
</evidence>
<dbReference type="PROSITE" id="PS51257">
    <property type="entry name" value="PROKAR_LIPOPROTEIN"/>
    <property type="match status" value="1"/>
</dbReference>
<dbReference type="InterPro" id="IPR006597">
    <property type="entry name" value="Sel1-like"/>
</dbReference>
<sequence>MRKWRFLLPLVAATSGCATAPETIDLPVIAPAEMAFEETDLRAVDLAAPAADSAIEAFADADTRLAFLAARILEDVDAVPFEEFWSAYLDSSKVHTAVVDREQFQQAVEKLSDGEGADCAAVDWDKWTEQNFFELEPHLAAQDCYEQLGDTDKAERHARAVQFILRGVLGGGDGKNHDSAYEIGILDHAEDVLDLAGYQLLDAFLLPFSRGRALYYVVLAEDPDSGEQRHIYFDNQQAIHRLLGDSFPFGSLDGLYIGQVLQPLSAQSTAAKIGMGLYLESIGKGEEAAEYYLDATALGSQVAQFRLGKACLEEKVPMFSPEDCVDFLLSAAEQGYANAMVTLAHVYREGLGVEPSEELFQQFMEAAQRRLEPGLGWYRLASYYGGRKRAVEPQTERKFLRRAAADGLQDAQYRLIRREQGEWSEVEAAQLLPQLAGLARRGHRASGLAYAHRVFASASERTPEELAAAREFLDAALAVNSRAAHSLQGRLLASGLLGQRDFAMAERHFLRSAQLTASQVGLARLHQQQRLSESSPEMAAAWYMMCADTEASECLYQLGKIFRSGEGIERDAALGRTLILQAAEQGHKRAMLEVGKWEGD</sequence>
<dbReference type="InterPro" id="IPR050767">
    <property type="entry name" value="Sel1_AlgK"/>
</dbReference>
<keyword evidence="3" id="KW-1185">Reference proteome</keyword>
<gene>
    <name evidence="2" type="ORF">FHS09_001482</name>
</gene>
<protein>
    <submittedName>
        <fullName evidence="2">TPR repeat protein</fullName>
    </submittedName>
</protein>
<evidence type="ECO:0000313" key="2">
    <source>
        <dbReference type="EMBL" id="MBB3060663.1"/>
    </source>
</evidence>
<dbReference type="Proteomes" id="UP000535937">
    <property type="component" value="Unassembled WGS sequence"/>
</dbReference>
<dbReference type="PANTHER" id="PTHR11102">
    <property type="entry name" value="SEL-1-LIKE PROTEIN"/>
    <property type="match status" value="1"/>
</dbReference>
<keyword evidence="1" id="KW-0732">Signal</keyword>
<organism evidence="2 3">
    <name type="scientific">Microbulbifer rhizosphaerae</name>
    <dbReference type="NCBI Taxonomy" id="1562603"/>
    <lineage>
        <taxon>Bacteria</taxon>
        <taxon>Pseudomonadati</taxon>
        <taxon>Pseudomonadota</taxon>
        <taxon>Gammaproteobacteria</taxon>
        <taxon>Cellvibrionales</taxon>
        <taxon>Microbulbiferaceae</taxon>
        <taxon>Microbulbifer</taxon>
    </lineage>
</organism>
<accession>A0A7W4WAH8</accession>
<comment type="caution">
    <text evidence="2">The sequence shown here is derived from an EMBL/GenBank/DDBJ whole genome shotgun (WGS) entry which is preliminary data.</text>
</comment>
<proteinExistence type="predicted"/>
<dbReference type="RefSeq" id="WP_183458223.1">
    <property type="nucleotide sequence ID" value="NZ_JACHWZ010000005.1"/>
</dbReference>
<feature type="signal peptide" evidence="1">
    <location>
        <begin position="1"/>
        <end position="20"/>
    </location>
</feature>
<feature type="chain" id="PRO_5031564198" evidence="1">
    <location>
        <begin position="21"/>
        <end position="600"/>
    </location>
</feature>
<name>A0A7W4WAH8_9GAMM</name>
<dbReference type="SMART" id="SM00671">
    <property type="entry name" value="SEL1"/>
    <property type="match status" value="4"/>
</dbReference>
<dbReference type="SUPFAM" id="SSF81901">
    <property type="entry name" value="HCP-like"/>
    <property type="match status" value="2"/>
</dbReference>
<dbReference type="InterPro" id="IPR011990">
    <property type="entry name" value="TPR-like_helical_dom_sf"/>
</dbReference>
<reference evidence="2 3" key="1">
    <citation type="submission" date="2020-08" db="EMBL/GenBank/DDBJ databases">
        <title>Genomic Encyclopedia of Type Strains, Phase III (KMG-III): the genomes of soil and plant-associated and newly described type strains.</title>
        <authorList>
            <person name="Whitman W."/>
        </authorList>
    </citation>
    <scope>NUCLEOTIDE SEQUENCE [LARGE SCALE GENOMIC DNA]</scope>
    <source>
        <strain evidence="2 3">CECT 8799</strain>
    </source>
</reference>